<feature type="binding site" evidence="6">
    <location>
        <position position="89"/>
    </location>
    <ligand>
        <name>[4Fe-4S] cluster</name>
        <dbReference type="ChEBI" id="CHEBI:49883"/>
        <note>4Fe-4S-S-AdoMet</note>
    </ligand>
</feature>
<dbReference type="PANTHER" id="PTHR30352">
    <property type="entry name" value="PYRUVATE FORMATE-LYASE-ACTIVATING ENZYME"/>
    <property type="match status" value="1"/>
</dbReference>
<dbReference type="InterPro" id="IPR013785">
    <property type="entry name" value="Aldolase_TIM"/>
</dbReference>
<keyword evidence="3 6" id="KW-0479">Metal-binding</keyword>
<evidence type="ECO:0000259" key="7">
    <source>
        <dbReference type="PROSITE" id="PS51918"/>
    </source>
</evidence>
<dbReference type="GO" id="GO:0003824">
    <property type="term" value="F:catalytic activity"/>
    <property type="evidence" value="ECO:0007669"/>
    <property type="project" value="InterPro"/>
</dbReference>
<comment type="cofactor">
    <cofactor evidence="6">
        <name>[4Fe-4S] cluster</name>
        <dbReference type="ChEBI" id="CHEBI:49883"/>
    </cofactor>
    <text evidence="6">Binds 1 [4Fe-4S] cluster. The cluster is coordinated with 3 cysteines and an exchangeable S-adenosyl-L-methionine.</text>
</comment>
<dbReference type="InterPro" id="IPR007197">
    <property type="entry name" value="rSAM"/>
</dbReference>
<evidence type="ECO:0000256" key="4">
    <source>
        <dbReference type="ARBA" id="ARBA00023004"/>
    </source>
</evidence>
<dbReference type="SMART" id="SM00729">
    <property type="entry name" value="Elp3"/>
    <property type="match status" value="1"/>
</dbReference>
<sequence>MKEARFFQKGEAREVQCGLCPHHCRLDEGKTGVCRVRKNIGGTLYALTYGKVTSIALDPVEKKPLYHFYPGRDILSVGSVGCNFRCPFCQNWHISQMGPEEYPLHDVTPEALLHLAEEKASLGISFTYNEPFIWWEFVYDVAVLFRDRGLKNVLVTNGYVEREPLRELLPFIDAMNIDLKAFDEDFYRRYCRAHLAPVLATIEQALEAGVHVELTHLVVTGLNDDLEKFRNLVDWVATLSPLIPLHISRYFPAYKLLHPPTSIAFLERAFQIAREKLPFVYLGNVWDEAKNSTFCPSCGSVVVVRRGYSVQVVGLDGSRCRFCGNDLPFVLS</sequence>
<dbReference type="GO" id="GO:0046872">
    <property type="term" value="F:metal ion binding"/>
    <property type="evidence" value="ECO:0007669"/>
    <property type="project" value="UniProtKB-KW"/>
</dbReference>
<dbReference type="CDD" id="cd01335">
    <property type="entry name" value="Radical_SAM"/>
    <property type="match status" value="1"/>
</dbReference>
<protein>
    <submittedName>
        <fullName evidence="8">AmmeMemoRadiSam system radical SAM enzyme</fullName>
    </submittedName>
</protein>
<dbReference type="EMBL" id="DTEN01000115">
    <property type="protein sequence ID" value="HGI74606.1"/>
    <property type="molecule type" value="Genomic_DNA"/>
</dbReference>
<gene>
    <name evidence="8" type="primary">amrS</name>
    <name evidence="8" type="ORF">ENU96_02860</name>
</gene>
<dbReference type="GO" id="GO:0051539">
    <property type="term" value="F:4 iron, 4 sulfur cluster binding"/>
    <property type="evidence" value="ECO:0007669"/>
    <property type="project" value="UniProtKB-KW"/>
</dbReference>
<dbReference type="PANTHER" id="PTHR30352:SF5">
    <property type="entry name" value="PYRUVATE FORMATE-LYASE 1-ACTIVATING ENZYME"/>
    <property type="match status" value="1"/>
</dbReference>
<dbReference type="InterPro" id="IPR016431">
    <property type="entry name" value="Pyrv-formate_lyase-activ_prd"/>
</dbReference>
<feature type="binding site" evidence="6">
    <location>
        <position position="82"/>
    </location>
    <ligand>
        <name>[4Fe-4S] cluster</name>
        <dbReference type="ChEBI" id="CHEBI:49883"/>
        <note>4Fe-4S-S-AdoMet</note>
    </ligand>
</feature>
<comment type="caution">
    <text evidence="8">The sequence shown here is derived from an EMBL/GenBank/DDBJ whole genome shotgun (WGS) entry which is preliminary data.</text>
</comment>
<evidence type="ECO:0000256" key="2">
    <source>
        <dbReference type="ARBA" id="ARBA00022691"/>
    </source>
</evidence>
<feature type="domain" description="Radical SAM core" evidence="7">
    <location>
        <begin position="67"/>
        <end position="288"/>
    </location>
</feature>
<dbReference type="InterPro" id="IPR034457">
    <property type="entry name" value="Organic_radical-activating"/>
</dbReference>
<keyword evidence="2 6" id="KW-0949">S-adenosyl-L-methionine</keyword>
<evidence type="ECO:0000256" key="1">
    <source>
        <dbReference type="ARBA" id="ARBA00022485"/>
    </source>
</evidence>
<reference evidence="8" key="1">
    <citation type="journal article" date="2020" name="mSystems">
        <title>Genome- and Community-Level Interaction Insights into Carbon Utilization and Element Cycling Functions of Hydrothermarchaeota in Hydrothermal Sediment.</title>
        <authorList>
            <person name="Zhou Z."/>
            <person name="Liu Y."/>
            <person name="Xu W."/>
            <person name="Pan J."/>
            <person name="Luo Z.H."/>
            <person name="Li M."/>
        </authorList>
    </citation>
    <scope>NUCLEOTIDE SEQUENCE [LARGE SCALE GENOMIC DNA]</scope>
    <source>
        <strain evidence="8">SpSt-716</strain>
    </source>
</reference>
<feature type="binding site" evidence="6">
    <location>
        <position position="86"/>
    </location>
    <ligand>
        <name>[4Fe-4S] cluster</name>
        <dbReference type="ChEBI" id="CHEBI:49883"/>
        <note>4Fe-4S-S-AdoMet</note>
    </ligand>
</feature>
<proteinExistence type="predicted"/>
<accession>A0A7V3YL29</accession>
<dbReference type="Gene3D" id="3.20.20.70">
    <property type="entry name" value="Aldolase class I"/>
    <property type="match status" value="1"/>
</dbReference>
<dbReference type="SFLD" id="SFLDG01101">
    <property type="entry name" value="Uncharacterised_Radical_SAM_Su"/>
    <property type="match status" value="1"/>
</dbReference>
<dbReference type="SUPFAM" id="SSF102114">
    <property type="entry name" value="Radical SAM enzymes"/>
    <property type="match status" value="1"/>
</dbReference>
<dbReference type="PROSITE" id="PS51918">
    <property type="entry name" value="RADICAL_SAM"/>
    <property type="match status" value="1"/>
</dbReference>
<name>A0A7V3YL29_9BACT</name>
<dbReference type="InterPro" id="IPR058240">
    <property type="entry name" value="rSAM_sf"/>
</dbReference>
<dbReference type="Pfam" id="PF04055">
    <property type="entry name" value="Radical_SAM"/>
    <property type="match status" value="1"/>
</dbReference>
<keyword evidence="5 6" id="KW-0411">Iron-sulfur</keyword>
<evidence type="ECO:0000256" key="3">
    <source>
        <dbReference type="ARBA" id="ARBA00022723"/>
    </source>
</evidence>
<organism evidence="8">
    <name type="scientific">Candidatus Caldatribacterium californiense</name>
    <dbReference type="NCBI Taxonomy" id="1454726"/>
    <lineage>
        <taxon>Bacteria</taxon>
        <taxon>Pseudomonadati</taxon>
        <taxon>Atribacterota</taxon>
        <taxon>Atribacteria</taxon>
        <taxon>Atribacterales</taxon>
        <taxon>Candidatus Caldatribacteriaceae</taxon>
        <taxon>Candidatus Caldatribacterium</taxon>
    </lineage>
</organism>
<dbReference type="NCBIfam" id="TIGR04337">
    <property type="entry name" value="AmmeMemoSam_rS"/>
    <property type="match status" value="1"/>
</dbReference>
<dbReference type="SFLD" id="SFLDS00029">
    <property type="entry name" value="Radical_SAM"/>
    <property type="match status" value="1"/>
</dbReference>
<dbReference type="InterPro" id="IPR006638">
    <property type="entry name" value="Elp3/MiaA/NifB-like_rSAM"/>
</dbReference>
<dbReference type="InterPro" id="IPR027596">
    <property type="entry name" value="AmmeMemoSam_rS"/>
</dbReference>
<keyword evidence="4 6" id="KW-0408">Iron</keyword>
<dbReference type="AlphaFoldDB" id="A0A7V3YL29"/>
<dbReference type="PIRSF" id="PIRSF004869">
    <property type="entry name" value="PflX_prd"/>
    <property type="match status" value="1"/>
</dbReference>
<evidence type="ECO:0000256" key="5">
    <source>
        <dbReference type="ARBA" id="ARBA00023014"/>
    </source>
</evidence>
<keyword evidence="1" id="KW-0004">4Fe-4S</keyword>
<evidence type="ECO:0000256" key="6">
    <source>
        <dbReference type="PIRSR" id="PIRSR004869-50"/>
    </source>
</evidence>
<evidence type="ECO:0000313" key="8">
    <source>
        <dbReference type="EMBL" id="HGI74606.1"/>
    </source>
</evidence>